<evidence type="ECO:0000313" key="4">
    <source>
        <dbReference type="Proteomes" id="UP001437256"/>
    </source>
</evidence>
<feature type="region of interest" description="Disordered" evidence="1">
    <location>
        <begin position="88"/>
        <end position="109"/>
    </location>
</feature>
<dbReference type="Proteomes" id="UP001437256">
    <property type="component" value="Unassembled WGS sequence"/>
</dbReference>
<dbReference type="EMBL" id="JBBXMP010000045">
    <property type="protein sequence ID" value="KAL0065596.1"/>
    <property type="molecule type" value="Genomic_DNA"/>
</dbReference>
<name>A0ABR2ZWX8_9AGAR</name>
<reference evidence="3 4" key="1">
    <citation type="submission" date="2024-05" db="EMBL/GenBank/DDBJ databases">
        <title>A draft genome resource for the thread blight pathogen Marasmius tenuissimus strain MS-2.</title>
        <authorList>
            <person name="Yulfo-Soto G.E."/>
            <person name="Baruah I.K."/>
            <person name="Amoako-Attah I."/>
            <person name="Bukari Y."/>
            <person name="Meinhardt L.W."/>
            <person name="Bailey B.A."/>
            <person name="Cohen S.P."/>
        </authorList>
    </citation>
    <scope>NUCLEOTIDE SEQUENCE [LARGE SCALE GENOMIC DNA]</scope>
    <source>
        <strain evidence="3 4">MS-2</strain>
    </source>
</reference>
<keyword evidence="4" id="KW-1185">Reference proteome</keyword>
<evidence type="ECO:0000313" key="3">
    <source>
        <dbReference type="EMBL" id="KAL0065596.1"/>
    </source>
</evidence>
<accession>A0ABR2ZWX8</accession>
<dbReference type="Pfam" id="PF00651">
    <property type="entry name" value="BTB"/>
    <property type="match status" value="1"/>
</dbReference>
<evidence type="ECO:0000259" key="2">
    <source>
        <dbReference type="PROSITE" id="PS50097"/>
    </source>
</evidence>
<feature type="domain" description="BTB" evidence="2">
    <location>
        <begin position="49"/>
        <end position="139"/>
    </location>
</feature>
<dbReference type="InterPro" id="IPR011333">
    <property type="entry name" value="SKP1/BTB/POZ_sf"/>
</dbReference>
<organism evidence="3 4">
    <name type="scientific">Marasmius tenuissimus</name>
    <dbReference type="NCBI Taxonomy" id="585030"/>
    <lineage>
        <taxon>Eukaryota</taxon>
        <taxon>Fungi</taxon>
        <taxon>Dikarya</taxon>
        <taxon>Basidiomycota</taxon>
        <taxon>Agaricomycotina</taxon>
        <taxon>Agaricomycetes</taxon>
        <taxon>Agaricomycetidae</taxon>
        <taxon>Agaricales</taxon>
        <taxon>Marasmiineae</taxon>
        <taxon>Marasmiaceae</taxon>
        <taxon>Marasmius</taxon>
    </lineage>
</organism>
<feature type="compositionally biased region" description="Basic and acidic residues" evidence="1">
    <location>
        <begin position="93"/>
        <end position="102"/>
    </location>
</feature>
<feature type="region of interest" description="Disordered" evidence="1">
    <location>
        <begin position="1"/>
        <end position="29"/>
    </location>
</feature>
<evidence type="ECO:0000256" key="1">
    <source>
        <dbReference type="SAM" id="MobiDB-lite"/>
    </source>
</evidence>
<feature type="compositionally biased region" description="Low complexity" evidence="1">
    <location>
        <begin position="18"/>
        <end position="29"/>
    </location>
</feature>
<gene>
    <name evidence="3" type="ORF">AAF712_007374</name>
</gene>
<protein>
    <recommendedName>
        <fullName evidence="2">BTB domain-containing protein</fullName>
    </recommendedName>
</protein>
<dbReference type="CDD" id="cd18186">
    <property type="entry name" value="BTB_POZ_ZBTB_KLHL-like"/>
    <property type="match status" value="1"/>
</dbReference>
<comment type="caution">
    <text evidence="3">The sequence shown here is derived from an EMBL/GenBank/DDBJ whole genome shotgun (WGS) entry which is preliminary data.</text>
</comment>
<dbReference type="PROSITE" id="PS50097">
    <property type="entry name" value="BTB"/>
    <property type="match status" value="1"/>
</dbReference>
<proteinExistence type="predicted"/>
<dbReference type="InterPro" id="IPR000210">
    <property type="entry name" value="BTB/POZ_dom"/>
</dbReference>
<dbReference type="Gene3D" id="3.30.710.10">
    <property type="entry name" value="Potassium Channel Kv1.1, Chain A"/>
    <property type="match status" value="1"/>
</dbReference>
<dbReference type="SUPFAM" id="SSF54695">
    <property type="entry name" value="POZ domain"/>
    <property type="match status" value="1"/>
</dbReference>
<dbReference type="SMART" id="SM00225">
    <property type="entry name" value="BTB"/>
    <property type="match status" value="1"/>
</dbReference>
<sequence length="374" mass="41128">MVSEEDLPGESLALADDSGQGNSAQNGGSHIEKGQQLMAQPPFDNADTADIIVRTSDGTIFFVYKVILSVVSPYFQEAFRADSAIHSASSKLGHKDPEDAQGRDTTATPALSAYSIEEDSQVFSAILRYFYPGQAAPHLTTIDDLAPVLAAMVRYRMQNTTPFQTVIASLLDIAKPLTTGGAHPAVIRVFALFYKFRESIPTTSMNTVKHQSLHISLEHFSAGSCPELDQIPASALIELMKYHQTCHAAIRTHAPSFNAWREGSSQLQFKCSSQTKSAKREVLTLEEVKDLYHHLLKTYEHCPLGLTNAIPVATMLERQLECDNCDYPCSAMRNALSKMFRDEVNAALQTVDAGRNRNIKTRGLDPPGTFVVYT</sequence>